<comment type="caution">
    <text evidence="5">The sequence shown here is derived from an EMBL/GenBank/DDBJ whole genome shotgun (WGS) entry which is preliminary data.</text>
</comment>
<dbReference type="GO" id="GO:0005524">
    <property type="term" value="F:ATP binding"/>
    <property type="evidence" value="ECO:0007669"/>
    <property type="project" value="UniProtKB-KW"/>
</dbReference>
<dbReference type="PROSITE" id="PS50011">
    <property type="entry name" value="PROTEIN_KINASE_DOM"/>
    <property type="match status" value="1"/>
</dbReference>
<feature type="compositionally biased region" description="Polar residues" evidence="3">
    <location>
        <begin position="439"/>
        <end position="451"/>
    </location>
</feature>
<dbReference type="Proteomes" id="UP001190700">
    <property type="component" value="Unassembled WGS sequence"/>
</dbReference>
<dbReference type="Pfam" id="PF00069">
    <property type="entry name" value="Pkinase"/>
    <property type="match status" value="1"/>
</dbReference>
<reference evidence="5 6" key="1">
    <citation type="journal article" date="2015" name="Genome Biol. Evol.">
        <title>Comparative Genomics of a Bacterivorous Green Alga Reveals Evolutionary Causalities and Consequences of Phago-Mixotrophic Mode of Nutrition.</title>
        <authorList>
            <person name="Burns J.A."/>
            <person name="Paasch A."/>
            <person name="Narechania A."/>
            <person name="Kim E."/>
        </authorList>
    </citation>
    <scope>NUCLEOTIDE SEQUENCE [LARGE SCALE GENOMIC DNA]</scope>
    <source>
        <strain evidence="5 6">PLY_AMNH</strain>
    </source>
</reference>
<keyword evidence="1" id="KW-0547">Nucleotide-binding</keyword>
<feature type="domain" description="Protein kinase" evidence="4">
    <location>
        <begin position="1"/>
        <end position="395"/>
    </location>
</feature>
<evidence type="ECO:0000313" key="5">
    <source>
        <dbReference type="EMBL" id="KAK3255816.1"/>
    </source>
</evidence>
<accession>A0AAE0FAH9</accession>
<dbReference type="InterPro" id="IPR050117">
    <property type="entry name" value="MAPK"/>
</dbReference>
<proteinExistence type="predicted"/>
<evidence type="ECO:0000313" key="6">
    <source>
        <dbReference type="Proteomes" id="UP001190700"/>
    </source>
</evidence>
<dbReference type="InterPro" id="IPR011009">
    <property type="entry name" value="Kinase-like_dom_sf"/>
</dbReference>
<dbReference type="AlphaFoldDB" id="A0AAE0FAH9"/>
<protein>
    <recommendedName>
        <fullName evidence="4">Protein kinase domain-containing protein</fullName>
    </recommendedName>
</protein>
<keyword evidence="2" id="KW-0067">ATP-binding</keyword>
<dbReference type="SMART" id="SM00220">
    <property type="entry name" value="S_TKc"/>
    <property type="match status" value="1"/>
</dbReference>
<gene>
    <name evidence="5" type="ORF">CYMTET_35022</name>
</gene>
<keyword evidence="6" id="KW-1185">Reference proteome</keyword>
<feature type="region of interest" description="Disordered" evidence="3">
    <location>
        <begin position="436"/>
        <end position="471"/>
    </location>
</feature>
<dbReference type="GO" id="GO:0004672">
    <property type="term" value="F:protein kinase activity"/>
    <property type="evidence" value="ECO:0007669"/>
    <property type="project" value="InterPro"/>
</dbReference>
<dbReference type="PANTHER" id="PTHR24055">
    <property type="entry name" value="MITOGEN-ACTIVATED PROTEIN KINASE"/>
    <property type="match status" value="1"/>
</dbReference>
<dbReference type="Gene3D" id="1.10.510.10">
    <property type="entry name" value="Transferase(Phosphotransferase) domain 1"/>
    <property type="match status" value="2"/>
</dbReference>
<dbReference type="InterPro" id="IPR000719">
    <property type="entry name" value="Prot_kinase_dom"/>
</dbReference>
<evidence type="ECO:0000256" key="3">
    <source>
        <dbReference type="SAM" id="MobiDB-lite"/>
    </source>
</evidence>
<dbReference type="SUPFAM" id="SSF56112">
    <property type="entry name" value="Protein kinase-like (PK-like)"/>
    <property type="match status" value="1"/>
</dbReference>
<sequence>MTACEGSLVLRCGRVGCQMFEALAAVHAAGAAHMDIKPENLLVRQESFEGAGTGELDVGANIRLRLADFGSAVDDQTRRHLFGPHGPSTEHQTRAYAPPEVLFGKSSHVQGVESAMQYDMWSAGVVMLEVLALGSPNAFVLHPRTHAMLERQLQVALPPCPARAAATGGAPPLPCPSGSSRWRSLLALPERQLQVALPPCPARAAAPGGAPYLPCWSGWCPPPAPCPAGAGGVLALPCASIQLMWGSLERWVEADGWWQGYDSDAKETIVLLRAMMEWCIYPPKPERHAGSGPGGWSRSSKDRRGGPSSAGGSHRDRGPSAREGGGDGGARQSGQMHLPVSWECTDDAIQQLIRRRDPTQQGLGSIWGVRLVRWLLSWTPNARPTAQQVLQHAFFRQEDSDPNGGFRCSTSKQEFEFMWECERHCKEWMEPAAAAKNVGTESNASISSQANDPAVDHYSNKDWDRASGTCQ</sequence>
<feature type="region of interest" description="Disordered" evidence="3">
    <location>
        <begin position="286"/>
        <end position="334"/>
    </location>
</feature>
<name>A0AAE0FAH9_9CHLO</name>
<evidence type="ECO:0000256" key="2">
    <source>
        <dbReference type="ARBA" id="ARBA00022840"/>
    </source>
</evidence>
<feature type="compositionally biased region" description="Basic and acidic residues" evidence="3">
    <location>
        <begin position="454"/>
        <end position="465"/>
    </location>
</feature>
<dbReference type="EMBL" id="LGRX02022238">
    <property type="protein sequence ID" value="KAK3255816.1"/>
    <property type="molecule type" value="Genomic_DNA"/>
</dbReference>
<organism evidence="5 6">
    <name type="scientific">Cymbomonas tetramitiformis</name>
    <dbReference type="NCBI Taxonomy" id="36881"/>
    <lineage>
        <taxon>Eukaryota</taxon>
        <taxon>Viridiplantae</taxon>
        <taxon>Chlorophyta</taxon>
        <taxon>Pyramimonadophyceae</taxon>
        <taxon>Pyramimonadales</taxon>
        <taxon>Pyramimonadaceae</taxon>
        <taxon>Cymbomonas</taxon>
    </lineage>
</organism>
<evidence type="ECO:0000259" key="4">
    <source>
        <dbReference type="PROSITE" id="PS50011"/>
    </source>
</evidence>
<evidence type="ECO:0000256" key="1">
    <source>
        <dbReference type="ARBA" id="ARBA00022741"/>
    </source>
</evidence>